<dbReference type="OrthoDB" id="153872at2759"/>
<keyword evidence="2" id="KW-1185">Reference proteome</keyword>
<protein>
    <submittedName>
        <fullName evidence="1">Uncharacterized protein</fullName>
    </submittedName>
</protein>
<reference evidence="1 2" key="1">
    <citation type="journal article" date="2017" name="Nature">
        <title>The Apostasia genome and the evolution of orchids.</title>
        <authorList>
            <person name="Zhang G.Q."/>
            <person name="Liu K.W."/>
            <person name="Li Z."/>
            <person name="Lohaus R."/>
            <person name="Hsiao Y.Y."/>
            <person name="Niu S.C."/>
            <person name="Wang J.Y."/>
            <person name="Lin Y.C."/>
            <person name="Xu Q."/>
            <person name="Chen L.J."/>
            <person name="Yoshida K."/>
            <person name="Fujiwara S."/>
            <person name="Wang Z.W."/>
            <person name="Zhang Y.Q."/>
            <person name="Mitsuda N."/>
            <person name="Wang M."/>
            <person name="Liu G.H."/>
            <person name="Pecoraro L."/>
            <person name="Huang H.X."/>
            <person name="Xiao X.J."/>
            <person name="Lin M."/>
            <person name="Wu X.Y."/>
            <person name="Wu W.L."/>
            <person name="Chen Y.Y."/>
            <person name="Chang S.B."/>
            <person name="Sakamoto S."/>
            <person name="Ohme-Takagi M."/>
            <person name="Yagi M."/>
            <person name="Zeng S.J."/>
            <person name="Shen C.Y."/>
            <person name="Yeh C.M."/>
            <person name="Luo Y.B."/>
            <person name="Tsai W.C."/>
            <person name="Van de Peer Y."/>
            <person name="Liu Z.J."/>
        </authorList>
    </citation>
    <scope>NUCLEOTIDE SEQUENCE [LARGE SCALE GENOMIC DNA]</scope>
    <source>
        <strain evidence="2">cv. Shenzhen</strain>
        <tissue evidence="1">Stem</tissue>
    </source>
</reference>
<accession>A0A2I0B830</accession>
<dbReference type="EMBL" id="KZ451906">
    <property type="protein sequence ID" value="PKA63954.1"/>
    <property type="molecule type" value="Genomic_DNA"/>
</dbReference>
<sequence>MCMMSSGEDVTAADAMKVVDLGSIQNEHLLSEAFYDCKNDLLEKSALNESFLHVCSA</sequence>
<gene>
    <name evidence="1" type="ORF">AXF42_Ash004965</name>
</gene>
<proteinExistence type="predicted"/>
<organism evidence="1 2">
    <name type="scientific">Apostasia shenzhenica</name>
    <dbReference type="NCBI Taxonomy" id="1088818"/>
    <lineage>
        <taxon>Eukaryota</taxon>
        <taxon>Viridiplantae</taxon>
        <taxon>Streptophyta</taxon>
        <taxon>Embryophyta</taxon>
        <taxon>Tracheophyta</taxon>
        <taxon>Spermatophyta</taxon>
        <taxon>Magnoliopsida</taxon>
        <taxon>Liliopsida</taxon>
        <taxon>Asparagales</taxon>
        <taxon>Orchidaceae</taxon>
        <taxon>Apostasioideae</taxon>
        <taxon>Apostasia</taxon>
    </lineage>
</organism>
<evidence type="ECO:0000313" key="1">
    <source>
        <dbReference type="EMBL" id="PKA63954.1"/>
    </source>
</evidence>
<evidence type="ECO:0000313" key="2">
    <source>
        <dbReference type="Proteomes" id="UP000236161"/>
    </source>
</evidence>
<name>A0A2I0B830_9ASPA</name>
<dbReference type="Proteomes" id="UP000236161">
    <property type="component" value="Unassembled WGS sequence"/>
</dbReference>
<dbReference type="AlphaFoldDB" id="A0A2I0B830"/>